<dbReference type="HOGENOM" id="CLU_047737_0_0_11"/>
<evidence type="ECO:0000256" key="6">
    <source>
        <dbReference type="RuleBase" id="RU363076"/>
    </source>
</evidence>
<proteinExistence type="inferred from homology"/>
<evidence type="ECO:0000256" key="5">
    <source>
        <dbReference type="ARBA" id="ARBA00023136"/>
    </source>
</evidence>
<dbReference type="InterPro" id="IPR045214">
    <property type="entry name" value="Surf1/Surf4"/>
</dbReference>
<comment type="similarity">
    <text evidence="2 6">Belongs to the SURF1 family.</text>
</comment>
<dbReference type="Proteomes" id="UP000029914">
    <property type="component" value="Chromosome"/>
</dbReference>
<dbReference type="eggNOG" id="COG3346">
    <property type="taxonomic scope" value="Bacteria"/>
</dbReference>
<accession>A0A097IHC9</accession>
<keyword evidence="6" id="KW-1003">Cell membrane</keyword>
<evidence type="ECO:0000256" key="4">
    <source>
        <dbReference type="ARBA" id="ARBA00022989"/>
    </source>
</evidence>
<dbReference type="KEGG" id="cdo:CDOO_09825"/>
<protein>
    <recommendedName>
        <fullName evidence="6">SURF1-like protein</fullName>
    </recommendedName>
</protein>
<feature type="region of interest" description="Disordered" evidence="7">
    <location>
        <begin position="241"/>
        <end position="299"/>
    </location>
</feature>
<keyword evidence="4 6" id="KW-1133">Transmembrane helix</keyword>
<gene>
    <name evidence="8" type="ORF">CDOO_09825</name>
</gene>
<feature type="transmembrane region" description="Helical" evidence="6">
    <location>
        <begin position="12"/>
        <end position="33"/>
    </location>
</feature>
<dbReference type="InterPro" id="IPR002994">
    <property type="entry name" value="Surf1/Shy1"/>
</dbReference>
<keyword evidence="9" id="KW-1185">Reference proteome</keyword>
<sequence>MWRKFLSPGWVLACVFIIIFSYFAFTLLAPWQLNKDEAIVERNHQIEAAYEADPVPVQGLLDDATFTEDEQWTRVVLEGEFLTDDEVLLRLRPVENTNTYQVLTPFRLDSGDVVLVNRGYVPTGGSNTVPEIPAAPQGRVSTVGMAQLPEGRGDRAPLNEQGYTHVYTMNPELIGELTGEQLVDGYVQLNSDQPGVINAIPIPMLERGSHLSYGFQWLTFGVMAPLGFLYFIVSEVRERRRVREEDREMDEEMTSAPEEEDLSTHPDAKVVQRSRTVRDRYGDANTDHYSKYAKRLRER</sequence>
<evidence type="ECO:0000313" key="8">
    <source>
        <dbReference type="EMBL" id="AIT61534.1"/>
    </source>
</evidence>
<dbReference type="EMBL" id="CP006764">
    <property type="protein sequence ID" value="AIT61534.1"/>
    <property type="molecule type" value="Genomic_DNA"/>
</dbReference>
<dbReference type="PANTHER" id="PTHR23427:SF2">
    <property type="entry name" value="SURFEIT LOCUS PROTEIN 1"/>
    <property type="match status" value="1"/>
</dbReference>
<dbReference type="PANTHER" id="PTHR23427">
    <property type="entry name" value="SURFEIT LOCUS PROTEIN"/>
    <property type="match status" value="1"/>
</dbReference>
<keyword evidence="3 6" id="KW-0812">Transmembrane</keyword>
<dbReference type="GO" id="GO:0005886">
    <property type="term" value="C:plasma membrane"/>
    <property type="evidence" value="ECO:0007669"/>
    <property type="project" value="UniProtKB-SubCell"/>
</dbReference>
<evidence type="ECO:0000256" key="3">
    <source>
        <dbReference type="ARBA" id="ARBA00022692"/>
    </source>
</evidence>
<evidence type="ECO:0000256" key="1">
    <source>
        <dbReference type="ARBA" id="ARBA00004370"/>
    </source>
</evidence>
<feature type="transmembrane region" description="Helical" evidence="6">
    <location>
        <begin position="213"/>
        <end position="233"/>
    </location>
</feature>
<evidence type="ECO:0000313" key="9">
    <source>
        <dbReference type="Proteomes" id="UP000029914"/>
    </source>
</evidence>
<dbReference type="Pfam" id="PF02104">
    <property type="entry name" value="SURF1"/>
    <property type="match status" value="1"/>
</dbReference>
<evidence type="ECO:0000256" key="2">
    <source>
        <dbReference type="ARBA" id="ARBA00007165"/>
    </source>
</evidence>
<dbReference type="AlphaFoldDB" id="A0A097IHC9"/>
<feature type="compositionally biased region" description="Acidic residues" evidence="7">
    <location>
        <begin position="247"/>
        <end position="261"/>
    </location>
</feature>
<reference evidence="8 9" key="1">
    <citation type="submission" date="2013-09" db="EMBL/GenBank/DDBJ databases">
        <title>Complete genome sequence of Corynebacterium doosanense CAU 212(T) (=DSM 45436(T)), isolated from activated sludge.</title>
        <authorList>
            <person name="Schaffert L."/>
            <person name="Albersmeier A."/>
            <person name="Kalinowski J."/>
            <person name="Ruckert C."/>
        </authorList>
    </citation>
    <scope>NUCLEOTIDE SEQUENCE [LARGE SCALE GENOMIC DNA]</scope>
    <source>
        <strain evidence="8 9">CAU 212</strain>
    </source>
</reference>
<feature type="compositionally biased region" description="Basic and acidic residues" evidence="7">
    <location>
        <begin position="262"/>
        <end position="299"/>
    </location>
</feature>
<dbReference type="CDD" id="cd06662">
    <property type="entry name" value="SURF1"/>
    <property type="match status" value="1"/>
</dbReference>
<dbReference type="OrthoDB" id="9807214at2"/>
<evidence type="ECO:0000256" key="7">
    <source>
        <dbReference type="SAM" id="MobiDB-lite"/>
    </source>
</evidence>
<dbReference type="PROSITE" id="PS50895">
    <property type="entry name" value="SURF1"/>
    <property type="match status" value="1"/>
</dbReference>
<dbReference type="STRING" id="558173.CDOO_09825"/>
<keyword evidence="5 6" id="KW-0472">Membrane</keyword>
<organism evidence="8 9">
    <name type="scientific">Corynebacterium doosanense CAU 212 = DSM 45436</name>
    <dbReference type="NCBI Taxonomy" id="558173"/>
    <lineage>
        <taxon>Bacteria</taxon>
        <taxon>Bacillati</taxon>
        <taxon>Actinomycetota</taxon>
        <taxon>Actinomycetes</taxon>
        <taxon>Mycobacteriales</taxon>
        <taxon>Corynebacteriaceae</taxon>
        <taxon>Corynebacterium</taxon>
    </lineage>
</organism>
<name>A0A097IHC9_9CORY</name>
<comment type="subcellular location">
    <subcellularLocation>
        <location evidence="6">Cell membrane</location>
        <topology evidence="6">Multi-pass membrane protein</topology>
    </subcellularLocation>
    <subcellularLocation>
        <location evidence="1">Membrane</location>
    </subcellularLocation>
</comment>